<dbReference type="Gene3D" id="3.40.50.300">
    <property type="entry name" value="P-loop containing nucleotide triphosphate hydrolases"/>
    <property type="match status" value="1"/>
</dbReference>
<dbReference type="InterPro" id="IPR038005">
    <property type="entry name" value="RX-like_CC"/>
</dbReference>
<dbReference type="Pfam" id="PF18052">
    <property type="entry name" value="Rx_N"/>
    <property type="match status" value="1"/>
</dbReference>
<dbReference type="GO" id="GO:0006952">
    <property type="term" value="P:defense response"/>
    <property type="evidence" value="ECO:0007669"/>
    <property type="project" value="UniProtKB-KW"/>
</dbReference>
<dbReference type="AlphaFoldDB" id="A0AAW1X5L3"/>
<accession>A0AAW1X5L3</accession>
<name>A0AAW1X5L3_RUBAR</name>
<sequence length="277" mass="31597">MAEAVVSFLVERVGDLIITEARSLAGVSDQVRSARTDLLFIKGFLKDADAKRRGNEAIGTFVAEIRDAAYDLEDVVETFVLKVESKRKGGIKSVLTRLGCIFNEGVHLHKIGSQIGDIMSTISNLRISLQTYDIREIRGSGGSSSSMPLNERQRQLRRTYSHVVERNVVGLKDNAYELVMRLTKEEYRRHRVVSIWGMGGLGKTTLAKQVYHHEEVKRHFECFAWVSISQQYQVRDVLETIYVKLKCPTKRREKKLQDGRMQNYRGGFLVSKMKENV</sequence>
<comment type="caution">
    <text evidence="6">The sequence shown here is derived from an EMBL/GenBank/DDBJ whole genome shotgun (WGS) entry which is preliminary data.</text>
</comment>
<dbReference type="Pfam" id="PF00931">
    <property type="entry name" value="NB-ARC"/>
    <property type="match status" value="1"/>
</dbReference>
<evidence type="ECO:0000313" key="6">
    <source>
        <dbReference type="EMBL" id="KAK9931318.1"/>
    </source>
</evidence>
<dbReference type="CDD" id="cd14798">
    <property type="entry name" value="RX-CC_like"/>
    <property type="match status" value="1"/>
</dbReference>
<gene>
    <name evidence="6" type="ORF">M0R45_018596</name>
</gene>
<dbReference type="PANTHER" id="PTHR19338:SF66">
    <property type="entry name" value="NB-ARC DOMAIN-CONTAINING PROTEIN"/>
    <property type="match status" value="1"/>
</dbReference>
<keyword evidence="2" id="KW-0547">Nucleotide-binding</keyword>
<evidence type="ECO:0000256" key="2">
    <source>
        <dbReference type="ARBA" id="ARBA00022741"/>
    </source>
</evidence>
<evidence type="ECO:0000259" key="5">
    <source>
        <dbReference type="Pfam" id="PF18052"/>
    </source>
</evidence>
<evidence type="ECO:0000256" key="1">
    <source>
        <dbReference type="ARBA" id="ARBA00022737"/>
    </source>
</evidence>
<dbReference type="GO" id="GO:0043531">
    <property type="term" value="F:ADP binding"/>
    <property type="evidence" value="ECO:0007669"/>
    <property type="project" value="InterPro"/>
</dbReference>
<feature type="domain" description="Disease resistance N-terminal" evidence="5">
    <location>
        <begin position="5"/>
        <end position="88"/>
    </location>
</feature>
<keyword evidence="3" id="KW-0611">Plant defense</keyword>
<evidence type="ECO:0000313" key="7">
    <source>
        <dbReference type="Proteomes" id="UP001457282"/>
    </source>
</evidence>
<dbReference type="EMBL" id="JBEDUW010000004">
    <property type="protein sequence ID" value="KAK9931318.1"/>
    <property type="molecule type" value="Genomic_DNA"/>
</dbReference>
<dbReference type="Proteomes" id="UP001457282">
    <property type="component" value="Unassembled WGS sequence"/>
</dbReference>
<protein>
    <submittedName>
        <fullName evidence="6">Uncharacterized protein</fullName>
    </submittedName>
</protein>
<dbReference type="Gene3D" id="1.20.5.4130">
    <property type="match status" value="1"/>
</dbReference>
<evidence type="ECO:0000256" key="3">
    <source>
        <dbReference type="ARBA" id="ARBA00022821"/>
    </source>
</evidence>
<organism evidence="6 7">
    <name type="scientific">Rubus argutus</name>
    <name type="common">Southern blackberry</name>
    <dbReference type="NCBI Taxonomy" id="59490"/>
    <lineage>
        <taxon>Eukaryota</taxon>
        <taxon>Viridiplantae</taxon>
        <taxon>Streptophyta</taxon>
        <taxon>Embryophyta</taxon>
        <taxon>Tracheophyta</taxon>
        <taxon>Spermatophyta</taxon>
        <taxon>Magnoliopsida</taxon>
        <taxon>eudicotyledons</taxon>
        <taxon>Gunneridae</taxon>
        <taxon>Pentapetalae</taxon>
        <taxon>rosids</taxon>
        <taxon>fabids</taxon>
        <taxon>Rosales</taxon>
        <taxon>Rosaceae</taxon>
        <taxon>Rosoideae</taxon>
        <taxon>Rosoideae incertae sedis</taxon>
        <taxon>Rubus</taxon>
    </lineage>
</organism>
<dbReference type="InterPro" id="IPR041118">
    <property type="entry name" value="Rx_N"/>
</dbReference>
<dbReference type="InterPro" id="IPR027417">
    <property type="entry name" value="P-loop_NTPase"/>
</dbReference>
<feature type="domain" description="NB-ARC" evidence="4">
    <location>
        <begin position="177"/>
        <end position="255"/>
    </location>
</feature>
<proteinExistence type="predicted"/>
<keyword evidence="1" id="KW-0677">Repeat</keyword>
<evidence type="ECO:0000259" key="4">
    <source>
        <dbReference type="Pfam" id="PF00931"/>
    </source>
</evidence>
<dbReference type="InterPro" id="IPR002182">
    <property type="entry name" value="NB-ARC"/>
</dbReference>
<keyword evidence="7" id="KW-1185">Reference proteome</keyword>
<dbReference type="SUPFAM" id="SSF52540">
    <property type="entry name" value="P-loop containing nucleoside triphosphate hydrolases"/>
    <property type="match status" value="1"/>
</dbReference>
<reference evidence="6 7" key="1">
    <citation type="journal article" date="2023" name="G3 (Bethesda)">
        <title>A chromosome-length genome assembly and annotation of blackberry (Rubus argutus, cv. 'Hillquist').</title>
        <authorList>
            <person name="Bruna T."/>
            <person name="Aryal R."/>
            <person name="Dudchenko O."/>
            <person name="Sargent D.J."/>
            <person name="Mead D."/>
            <person name="Buti M."/>
            <person name="Cavallini A."/>
            <person name="Hytonen T."/>
            <person name="Andres J."/>
            <person name="Pham M."/>
            <person name="Weisz D."/>
            <person name="Mascagni F."/>
            <person name="Usai G."/>
            <person name="Natali L."/>
            <person name="Bassil N."/>
            <person name="Fernandez G.E."/>
            <person name="Lomsadze A."/>
            <person name="Armour M."/>
            <person name="Olukolu B."/>
            <person name="Poorten T."/>
            <person name="Britton C."/>
            <person name="Davik J."/>
            <person name="Ashrafi H."/>
            <person name="Aiden E.L."/>
            <person name="Borodovsky M."/>
            <person name="Worthington M."/>
        </authorList>
    </citation>
    <scope>NUCLEOTIDE SEQUENCE [LARGE SCALE GENOMIC DNA]</scope>
    <source>
        <strain evidence="6">PI 553951</strain>
    </source>
</reference>
<dbReference type="PANTHER" id="PTHR19338">
    <property type="entry name" value="TRANSLOCASE OF INNER MITOCHONDRIAL MEMBRANE 13 HOMOLOG"/>
    <property type="match status" value="1"/>
</dbReference>